<reference evidence="2" key="1">
    <citation type="journal article" date="2020" name="Nat. Commun.">
        <title>Genome assembly of wild tea tree DASZ reveals pedigree and selection history of tea varieties.</title>
        <authorList>
            <person name="Zhang W."/>
            <person name="Zhang Y."/>
            <person name="Qiu H."/>
            <person name="Guo Y."/>
            <person name="Wan H."/>
            <person name="Zhang X."/>
            <person name="Scossa F."/>
            <person name="Alseekh S."/>
            <person name="Zhang Q."/>
            <person name="Wang P."/>
            <person name="Xu L."/>
            <person name="Schmidt M.H."/>
            <person name="Jia X."/>
            <person name="Li D."/>
            <person name="Zhu A."/>
            <person name="Guo F."/>
            <person name="Chen W."/>
            <person name="Ni D."/>
            <person name="Usadel B."/>
            <person name="Fernie A.R."/>
            <person name="Wen W."/>
        </authorList>
    </citation>
    <scope>NUCLEOTIDE SEQUENCE [LARGE SCALE GENOMIC DNA]</scope>
    <source>
        <strain evidence="2">cv. G240</strain>
    </source>
</reference>
<gene>
    <name evidence="1" type="ORF">HYC85_025366</name>
</gene>
<evidence type="ECO:0000313" key="1">
    <source>
        <dbReference type="EMBL" id="KAF5937860.1"/>
    </source>
</evidence>
<dbReference type="EMBL" id="JACBKZ010000012">
    <property type="protein sequence ID" value="KAF5937860.1"/>
    <property type="molecule type" value="Genomic_DNA"/>
</dbReference>
<dbReference type="Proteomes" id="UP000593564">
    <property type="component" value="Unassembled WGS sequence"/>
</dbReference>
<comment type="caution">
    <text evidence="1">The sequence shown here is derived from an EMBL/GenBank/DDBJ whole genome shotgun (WGS) entry which is preliminary data.</text>
</comment>
<keyword evidence="2" id="KW-1185">Reference proteome</keyword>
<sequence length="62" mass="7184">MINHIPLIPSSNTYLNNFEPVHETPEYTKQQPKRLLNRKESNRINFALHAGSIQLKTISNLL</sequence>
<dbReference type="AlphaFoldDB" id="A0A7J7GAU4"/>
<accession>A0A7J7GAU4</accession>
<protein>
    <submittedName>
        <fullName evidence="1">Uncharacterized protein</fullName>
    </submittedName>
</protein>
<reference evidence="1 2" key="2">
    <citation type="submission" date="2020-07" db="EMBL/GenBank/DDBJ databases">
        <title>Genome assembly of wild tea tree DASZ reveals pedigree and selection history of tea varieties.</title>
        <authorList>
            <person name="Zhang W."/>
        </authorList>
    </citation>
    <scope>NUCLEOTIDE SEQUENCE [LARGE SCALE GENOMIC DNA]</scope>
    <source>
        <strain evidence="2">cv. G240</strain>
        <tissue evidence="1">Leaf</tissue>
    </source>
</reference>
<name>A0A7J7GAU4_CAMSI</name>
<proteinExistence type="predicted"/>
<evidence type="ECO:0000313" key="2">
    <source>
        <dbReference type="Proteomes" id="UP000593564"/>
    </source>
</evidence>
<organism evidence="1 2">
    <name type="scientific">Camellia sinensis</name>
    <name type="common">Tea plant</name>
    <name type="synonym">Thea sinensis</name>
    <dbReference type="NCBI Taxonomy" id="4442"/>
    <lineage>
        <taxon>Eukaryota</taxon>
        <taxon>Viridiplantae</taxon>
        <taxon>Streptophyta</taxon>
        <taxon>Embryophyta</taxon>
        <taxon>Tracheophyta</taxon>
        <taxon>Spermatophyta</taxon>
        <taxon>Magnoliopsida</taxon>
        <taxon>eudicotyledons</taxon>
        <taxon>Gunneridae</taxon>
        <taxon>Pentapetalae</taxon>
        <taxon>asterids</taxon>
        <taxon>Ericales</taxon>
        <taxon>Theaceae</taxon>
        <taxon>Camellia</taxon>
    </lineage>
</organism>